<dbReference type="Proteomes" id="UP000001568">
    <property type="component" value="Chromosome 7"/>
</dbReference>
<dbReference type="PROSITE" id="PS00678">
    <property type="entry name" value="WD_REPEATS_1"/>
    <property type="match status" value="1"/>
</dbReference>
<feature type="compositionally biased region" description="Basic residues" evidence="4">
    <location>
        <begin position="375"/>
        <end position="385"/>
    </location>
</feature>
<dbReference type="Pfam" id="PF00400">
    <property type="entry name" value="WD40"/>
    <property type="match status" value="1"/>
</dbReference>
<dbReference type="PANTHER" id="PTHR44675">
    <property type="entry name" value="PAK1 INTERACTING PROTEIN 1"/>
    <property type="match status" value="1"/>
</dbReference>
<dbReference type="STRING" id="436017.A4S0K5"/>
<dbReference type="PROSITE" id="PS50294">
    <property type="entry name" value="WD_REPEATS_REGION"/>
    <property type="match status" value="1"/>
</dbReference>
<name>A4S0K5_OSTLU</name>
<dbReference type="OMA" id="IIIWRTK"/>
<feature type="region of interest" description="Disordered" evidence="4">
    <location>
        <begin position="334"/>
        <end position="461"/>
    </location>
</feature>
<protein>
    <submittedName>
        <fullName evidence="5">Uncharacterized protein</fullName>
    </submittedName>
</protein>
<dbReference type="HOGENOM" id="CLU_031466_1_0_1"/>
<gene>
    <name evidence="5" type="ORF">OSTLU_32777</name>
</gene>
<keyword evidence="2" id="KW-0677">Repeat</keyword>
<dbReference type="AlphaFoldDB" id="A4S0K5"/>
<dbReference type="InterPro" id="IPR019775">
    <property type="entry name" value="WD40_repeat_CS"/>
</dbReference>
<dbReference type="InterPro" id="IPR051959">
    <property type="entry name" value="PAK1-Kinase_Regulator"/>
</dbReference>
<keyword evidence="6" id="KW-1185">Reference proteome</keyword>
<organism evidence="5 6">
    <name type="scientific">Ostreococcus lucimarinus (strain CCE9901)</name>
    <dbReference type="NCBI Taxonomy" id="436017"/>
    <lineage>
        <taxon>Eukaryota</taxon>
        <taxon>Viridiplantae</taxon>
        <taxon>Chlorophyta</taxon>
        <taxon>Mamiellophyceae</taxon>
        <taxon>Mamiellales</taxon>
        <taxon>Bathycoccaceae</taxon>
        <taxon>Ostreococcus</taxon>
    </lineage>
</organism>
<evidence type="ECO:0000313" key="5">
    <source>
        <dbReference type="EMBL" id="ABO97048.1"/>
    </source>
</evidence>
<proteinExistence type="predicted"/>
<dbReference type="Gene3D" id="2.130.10.10">
    <property type="entry name" value="YVTN repeat-like/Quinoprotein amine dehydrogenase"/>
    <property type="match status" value="1"/>
</dbReference>
<dbReference type="eggNOG" id="KOG0294">
    <property type="taxonomic scope" value="Eukaryota"/>
</dbReference>
<dbReference type="PANTHER" id="PTHR44675:SF1">
    <property type="entry name" value="P21-ACTIVATED PROTEIN KINASE-INTERACTING PROTEIN 1"/>
    <property type="match status" value="1"/>
</dbReference>
<dbReference type="EMBL" id="CP000587">
    <property type="protein sequence ID" value="ABO97048.1"/>
    <property type="molecule type" value="Genomic_DNA"/>
</dbReference>
<dbReference type="GeneID" id="5002835"/>
<feature type="compositionally biased region" description="Basic and acidic residues" evidence="4">
    <location>
        <begin position="349"/>
        <end position="372"/>
    </location>
</feature>
<feature type="compositionally biased region" description="Basic residues" evidence="4">
    <location>
        <begin position="448"/>
        <end position="461"/>
    </location>
</feature>
<feature type="compositionally biased region" description="Basic and acidic residues" evidence="4">
    <location>
        <begin position="399"/>
        <end position="415"/>
    </location>
</feature>
<dbReference type="SMART" id="SM00320">
    <property type="entry name" value="WD40"/>
    <property type="match status" value="5"/>
</dbReference>
<evidence type="ECO:0000256" key="2">
    <source>
        <dbReference type="ARBA" id="ARBA00022737"/>
    </source>
</evidence>
<keyword evidence="1 3" id="KW-0853">WD repeat</keyword>
<dbReference type="InterPro" id="IPR001680">
    <property type="entry name" value="WD40_rpt"/>
</dbReference>
<accession>A4S0K5</accession>
<feature type="repeat" description="WD" evidence="3">
    <location>
        <begin position="133"/>
        <end position="174"/>
    </location>
</feature>
<evidence type="ECO:0000313" key="6">
    <source>
        <dbReference type="Proteomes" id="UP000001568"/>
    </source>
</evidence>
<dbReference type="Gramene" id="ABO97048">
    <property type="protein sequence ID" value="ABO97048"/>
    <property type="gene ID" value="OSTLU_32777"/>
</dbReference>
<evidence type="ECO:0000256" key="4">
    <source>
        <dbReference type="SAM" id="MobiDB-lite"/>
    </source>
</evidence>
<dbReference type="SUPFAM" id="SSF50978">
    <property type="entry name" value="WD40 repeat-like"/>
    <property type="match status" value="1"/>
</dbReference>
<dbReference type="InterPro" id="IPR036322">
    <property type="entry name" value="WD40_repeat_dom_sf"/>
</dbReference>
<dbReference type="OrthoDB" id="308449at2759"/>
<reference evidence="5 6" key="1">
    <citation type="journal article" date="2007" name="Proc. Natl. Acad. Sci. U.S.A.">
        <title>The tiny eukaryote Ostreococcus provides genomic insights into the paradox of plankton speciation.</title>
        <authorList>
            <person name="Palenik B."/>
            <person name="Grimwood J."/>
            <person name="Aerts A."/>
            <person name="Rouze P."/>
            <person name="Salamov A."/>
            <person name="Putnam N."/>
            <person name="Dupont C."/>
            <person name="Jorgensen R."/>
            <person name="Derelle E."/>
            <person name="Rombauts S."/>
            <person name="Zhou K."/>
            <person name="Otillar R."/>
            <person name="Merchant S.S."/>
            <person name="Podell S."/>
            <person name="Gaasterland T."/>
            <person name="Napoli C."/>
            <person name="Gendler K."/>
            <person name="Manuell A."/>
            <person name="Tai V."/>
            <person name="Vallon O."/>
            <person name="Piganeau G."/>
            <person name="Jancek S."/>
            <person name="Heijde M."/>
            <person name="Jabbari K."/>
            <person name="Bowler C."/>
            <person name="Lohr M."/>
            <person name="Robbens S."/>
            <person name="Werner G."/>
            <person name="Dubchak I."/>
            <person name="Pazour G.J."/>
            <person name="Ren Q."/>
            <person name="Paulsen I."/>
            <person name="Delwiche C."/>
            <person name="Schmutz J."/>
            <person name="Rokhsar D."/>
            <person name="Van de Peer Y."/>
            <person name="Moreau H."/>
            <person name="Grigoriev I.V."/>
        </authorList>
    </citation>
    <scope>NUCLEOTIDE SEQUENCE [LARGE SCALE GENOMIC DNA]</scope>
    <source>
        <strain evidence="5 6">CCE9901</strain>
    </source>
</reference>
<dbReference type="PROSITE" id="PS50082">
    <property type="entry name" value="WD_REPEATS_2"/>
    <property type="match status" value="1"/>
</dbReference>
<dbReference type="InterPro" id="IPR015943">
    <property type="entry name" value="WD40/YVTN_repeat-like_dom_sf"/>
</dbReference>
<evidence type="ECO:0000256" key="1">
    <source>
        <dbReference type="ARBA" id="ARBA00022574"/>
    </source>
</evidence>
<sequence length="461" mass="48870">MPRATVLAGSYERFVFGYAHARGAASDASDGATTTTLAKRFTVDAHLASVKAVACAGGLAASGGSDDLIRVYHCDASGAMADLGTCVGHGGDARALEFYAPRGYAPTRLLSGGADGALMVWDASDNFELLKTMRAHRGGVCAISAHRSGKVALTSGCDAHVAMWDMRRGRVAYKFKTPERVEGLAFTCDGSEYVSRLTQKITLTDVEAGSVVTSFTTPAKTLTFDARGRMVYVGCEGGDVLVYDARMAAKEGAVSRIAKAHPQRVRGLAITSAKGDETVGDSGPSALVTAGSEGVVRAWDLRRASGPRDENPGTPVAEINSGARYTCLCAMPAETVPDAPKPKLPAPKPRADAPAKKQADKSSKVSTSKDNKPASSKRHDMKQKKRPDIGGDDDFEVVPEEHEPAAKREPSRFDSDSDGDAPYAKPAGGKKRQKQRQGPAYEKTATSARRKANNIKHKKRR</sequence>
<evidence type="ECO:0000256" key="3">
    <source>
        <dbReference type="PROSITE-ProRule" id="PRU00221"/>
    </source>
</evidence>
<dbReference type="KEGG" id="olu:OSTLU_32777"/>
<dbReference type="RefSeq" id="XP_001418755.1">
    <property type="nucleotide sequence ID" value="XM_001418718.1"/>
</dbReference>